<dbReference type="Pfam" id="PF21021">
    <property type="entry name" value="FAF1"/>
    <property type="match status" value="1"/>
</dbReference>
<dbReference type="GO" id="GO:0036503">
    <property type="term" value="P:ERAD pathway"/>
    <property type="evidence" value="ECO:0007669"/>
    <property type="project" value="TreeGrafter"/>
</dbReference>
<feature type="domain" description="UBX" evidence="3">
    <location>
        <begin position="357"/>
        <end position="439"/>
    </location>
</feature>
<dbReference type="InterPro" id="IPR049483">
    <property type="entry name" value="FAF1_2-like_UAS"/>
</dbReference>
<evidence type="ECO:0000256" key="2">
    <source>
        <dbReference type="SAM" id="MobiDB-lite"/>
    </source>
</evidence>
<evidence type="ECO:0000313" key="4">
    <source>
        <dbReference type="EMBL" id="KAK2702997.1"/>
    </source>
</evidence>
<dbReference type="SMART" id="SM00166">
    <property type="entry name" value="UBX"/>
    <property type="match status" value="1"/>
</dbReference>
<dbReference type="Gene3D" id="3.40.30.10">
    <property type="entry name" value="Glutaredoxin"/>
    <property type="match status" value="1"/>
</dbReference>
<protein>
    <recommendedName>
        <fullName evidence="3">UBX domain-containing protein</fullName>
    </recommendedName>
</protein>
<proteinExistence type="predicted"/>
<gene>
    <name evidence="4" type="ORF">QYM36_018449</name>
</gene>
<feature type="region of interest" description="Disordered" evidence="2">
    <location>
        <begin position="296"/>
        <end position="358"/>
    </location>
</feature>
<dbReference type="SUPFAM" id="SSF54236">
    <property type="entry name" value="Ubiquitin-like"/>
    <property type="match status" value="1"/>
</dbReference>
<dbReference type="InterPro" id="IPR050730">
    <property type="entry name" value="UBX_domain-protein"/>
</dbReference>
<name>A0AA88HCX1_ARTSF</name>
<comment type="caution">
    <text evidence="4">The sequence shown here is derived from an EMBL/GenBank/DDBJ whole genome shotgun (WGS) entry which is preliminary data.</text>
</comment>
<dbReference type="EMBL" id="JAVRJZ010000125">
    <property type="protein sequence ID" value="KAK2702997.1"/>
    <property type="molecule type" value="Genomic_DNA"/>
</dbReference>
<accession>A0AA88HCX1</accession>
<dbReference type="Pfam" id="PF00789">
    <property type="entry name" value="UBX"/>
    <property type="match status" value="1"/>
</dbReference>
<sequence>MEGEHQRDQILAHFQEASGIDRIEECNRILEQNNWNLEVALNSYLHNSVRDRPRQERENSPRRNIHYNSRSLVTRAFGMIQWFRSYQPQTTIGWIFYVTTLPIRMVVDNFSSIVSFVVSFFAGPYRPAITNVDEDMSSYKREFEEEFGAIHPNFFEGGYNQALAAAKRELVFLMVYIHSPDNQESKRFCQRTLTNPNVVNYINENFIFWSCSVKKYAGYSAFRSLAGSRHPFTGIAVLKNNKMSLASRIEEYLEPQPFVNRVKRVVENNEAFLIVARDERNERALNQTIRREQDEAFEESLRADREKEEKRQREREAKERLEKEIAEREMKEKEMQEELKERRKKAGELVPDEPDPSHSECVKVAVRLPDGRSLVRRFLRSHSLKYVYYFVFADEESPKEFELVASYPRRVLPCKPDEFEGDPPSIGDVGLGKSETLFVHDLEA</sequence>
<dbReference type="InterPro" id="IPR029071">
    <property type="entry name" value="Ubiquitin-like_domsf"/>
</dbReference>
<dbReference type="AlphaFoldDB" id="A0AA88HCX1"/>
<dbReference type="Proteomes" id="UP001187531">
    <property type="component" value="Unassembled WGS sequence"/>
</dbReference>
<dbReference type="PROSITE" id="PS50033">
    <property type="entry name" value="UBX"/>
    <property type="match status" value="1"/>
</dbReference>
<dbReference type="InterPro" id="IPR001012">
    <property type="entry name" value="UBX_dom"/>
</dbReference>
<dbReference type="InterPro" id="IPR006577">
    <property type="entry name" value="UAS"/>
</dbReference>
<dbReference type="SMART" id="SM00594">
    <property type="entry name" value="UAS"/>
    <property type="match status" value="1"/>
</dbReference>
<dbReference type="Gene3D" id="3.10.20.90">
    <property type="entry name" value="Phosphatidylinositol 3-kinase Catalytic Subunit, Chain A, domain 1"/>
    <property type="match status" value="1"/>
</dbReference>
<evidence type="ECO:0000256" key="1">
    <source>
        <dbReference type="ARBA" id="ARBA00023054"/>
    </source>
</evidence>
<feature type="compositionally biased region" description="Basic and acidic residues" evidence="2">
    <location>
        <begin position="296"/>
        <end position="341"/>
    </location>
</feature>
<reference evidence="4" key="1">
    <citation type="submission" date="2023-07" db="EMBL/GenBank/DDBJ databases">
        <title>Chromosome-level genome assembly of Artemia franciscana.</title>
        <authorList>
            <person name="Jo E."/>
        </authorList>
    </citation>
    <scope>NUCLEOTIDE SEQUENCE</scope>
    <source>
        <tissue evidence="4">Whole body</tissue>
    </source>
</reference>
<dbReference type="Gene3D" id="1.10.8.10">
    <property type="entry name" value="DNA helicase RuvA subunit, C-terminal domain"/>
    <property type="match status" value="1"/>
</dbReference>
<dbReference type="CDD" id="cd16120">
    <property type="entry name" value="UBX_UBXN3B"/>
    <property type="match status" value="1"/>
</dbReference>
<keyword evidence="1" id="KW-0175">Coiled coil</keyword>
<dbReference type="GO" id="GO:0043130">
    <property type="term" value="F:ubiquitin binding"/>
    <property type="evidence" value="ECO:0007669"/>
    <property type="project" value="TreeGrafter"/>
</dbReference>
<dbReference type="SUPFAM" id="SSF52833">
    <property type="entry name" value="Thioredoxin-like"/>
    <property type="match status" value="1"/>
</dbReference>
<evidence type="ECO:0000259" key="3">
    <source>
        <dbReference type="PROSITE" id="PS50033"/>
    </source>
</evidence>
<dbReference type="PANTHER" id="PTHR23322:SF1">
    <property type="entry name" value="FAS-ASSOCIATED FACTOR 2"/>
    <property type="match status" value="1"/>
</dbReference>
<dbReference type="Pfam" id="PF14555">
    <property type="entry name" value="UBA_4"/>
    <property type="match status" value="1"/>
</dbReference>
<dbReference type="InterPro" id="IPR036249">
    <property type="entry name" value="Thioredoxin-like_sf"/>
</dbReference>
<evidence type="ECO:0000313" key="5">
    <source>
        <dbReference type="Proteomes" id="UP001187531"/>
    </source>
</evidence>
<organism evidence="4 5">
    <name type="scientific">Artemia franciscana</name>
    <name type="common">Brine shrimp</name>
    <name type="synonym">Artemia sanfranciscana</name>
    <dbReference type="NCBI Taxonomy" id="6661"/>
    <lineage>
        <taxon>Eukaryota</taxon>
        <taxon>Metazoa</taxon>
        <taxon>Ecdysozoa</taxon>
        <taxon>Arthropoda</taxon>
        <taxon>Crustacea</taxon>
        <taxon>Branchiopoda</taxon>
        <taxon>Anostraca</taxon>
        <taxon>Artemiidae</taxon>
        <taxon>Artemia</taxon>
    </lineage>
</organism>
<keyword evidence="5" id="KW-1185">Reference proteome</keyword>
<dbReference type="GO" id="GO:0005783">
    <property type="term" value="C:endoplasmic reticulum"/>
    <property type="evidence" value="ECO:0007669"/>
    <property type="project" value="TreeGrafter"/>
</dbReference>
<dbReference type="PANTHER" id="PTHR23322">
    <property type="entry name" value="FAS-ASSOCIATED PROTEIN"/>
    <property type="match status" value="1"/>
</dbReference>